<feature type="domain" description="GS beta-grasp" evidence="14">
    <location>
        <begin position="2"/>
        <end position="90"/>
    </location>
</feature>
<comment type="subcellular location">
    <subcellularLocation>
        <location evidence="2">Cytoplasm</location>
    </subcellularLocation>
</comment>
<dbReference type="PANTHER" id="PTHR20852">
    <property type="entry name" value="GLUTAMINE SYNTHETASE"/>
    <property type="match status" value="1"/>
</dbReference>
<dbReference type="SMART" id="SM01230">
    <property type="entry name" value="Gln-synt_C"/>
    <property type="match status" value="1"/>
</dbReference>
<dbReference type="Gene3D" id="3.30.590.10">
    <property type="entry name" value="Glutamine synthetase/guanido kinase, catalytic domain"/>
    <property type="match status" value="1"/>
</dbReference>
<dbReference type="InterPro" id="IPR027302">
    <property type="entry name" value="Gln_synth_N_conserv_site"/>
</dbReference>
<dbReference type="EC" id="6.3.1.2" evidence="4 13"/>
<evidence type="ECO:0000256" key="11">
    <source>
        <dbReference type="PROSITE-ProRule" id="PRU01330"/>
    </source>
</evidence>
<dbReference type="InterPro" id="IPR036651">
    <property type="entry name" value="Gln_synt_N_sf"/>
</dbReference>
<dbReference type="GO" id="GO:0005524">
    <property type="term" value="F:ATP binding"/>
    <property type="evidence" value="ECO:0007669"/>
    <property type="project" value="UniProtKB-KW"/>
</dbReference>
<keyword evidence="17" id="KW-1185">Reference proteome</keyword>
<feature type="domain" description="GS catalytic" evidence="15">
    <location>
        <begin position="97"/>
        <end position="367"/>
    </location>
</feature>
<evidence type="ECO:0000256" key="8">
    <source>
        <dbReference type="ARBA" id="ARBA00022840"/>
    </source>
</evidence>
<proteinExistence type="inferred from homology"/>
<evidence type="ECO:0000259" key="14">
    <source>
        <dbReference type="PROSITE" id="PS51986"/>
    </source>
</evidence>
<dbReference type="Proteomes" id="UP000663929">
    <property type="component" value="Chromosome"/>
</dbReference>
<dbReference type="Pfam" id="PF00120">
    <property type="entry name" value="Gln-synt_C"/>
    <property type="match status" value="1"/>
</dbReference>
<dbReference type="GO" id="GO:0004356">
    <property type="term" value="F:glutamine synthetase activity"/>
    <property type="evidence" value="ECO:0007669"/>
    <property type="project" value="UniProtKB-EC"/>
</dbReference>
<dbReference type="Gene3D" id="3.10.20.70">
    <property type="entry name" value="Glutamine synthetase, N-terminal domain"/>
    <property type="match status" value="1"/>
</dbReference>
<evidence type="ECO:0000256" key="5">
    <source>
        <dbReference type="ARBA" id="ARBA00022490"/>
    </source>
</evidence>
<evidence type="ECO:0000313" key="17">
    <source>
        <dbReference type="Proteomes" id="UP000663929"/>
    </source>
</evidence>
<keyword evidence="7 13" id="KW-0547">Nucleotide-binding</keyword>
<keyword evidence="5" id="KW-0963">Cytoplasm</keyword>
<dbReference type="GO" id="GO:0005737">
    <property type="term" value="C:cytoplasm"/>
    <property type="evidence" value="ECO:0007669"/>
    <property type="project" value="UniProtKB-SubCell"/>
</dbReference>
<evidence type="ECO:0000256" key="10">
    <source>
        <dbReference type="ARBA" id="ARBA00049436"/>
    </source>
</evidence>
<dbReference type="InterPro" id="IPR027303">
    <property type="entry name" value="Gln_synth_gly_rich_site"/>
</dbReference>
<dbReference type="InterPro" id="IPR008147">
    <property type="entry name" value="Gln_synt_N"/>
</dbReference>
<evidence type="ECO:0000256" key="9">
    <source>
        <dbReference type="ARBA" id="ARBA00038740"/>
    </source>
</evidence>
<evidence type="ECO:0000256" key="13">
    <source>
        <dbReference type="RuleBase" id="RU004356"/>
    </source>
</evidence>
<dbReference type="GO" id="GO:0006542">
    <property type="term" value="P:glutamine biosynthetic process"/>
    <property type="evidence" value="ECO:0007669"/>
    <property type="project" value="InterPro"/>
</dbReference>
<comment type="catalytic activity">
    <reaction evidence="10 13">
        <text>L-glutamate + NH4(+) + ATP = L-glutamine + ADP + phosphate + H(+)</text>
        <dbReference type="Rhea" id="RHEA:16169"/>
        <dbReference type="ChEBI" id="CHEBI:15378"/>
        <dbReference type="ChEBI" id="CHEBI:28938"/>
        <dbReference type="ChEBI" id="CHEBI:29985"/>
        <dbReference type="ChEBI" id="CHEBI:30616"/>
        <dbReference type="ChEBI" id="CHEBI:43474"/>
        <dbReference type="ChEBI" id="CHEBI:58359"/>
        <dbReference type="ChEBI" id="CHEBI:456216"/>
        <dbReference type="EC" id="6.3.1.2"/>
    </reaction>
</comment>
<dbReference type="PROSITE" id="PS00180">
    <property type="entry name" value="GLNA_1"/>
    <property type="match status" value="1"/>
</dbReference>
<dbReference type="PROSITE" id="PS51986">
    <property type="entry name" value="GS_BETA_GRASP"/>
    <property type="match status" value="1"/>
</dbReference>
<dbReference type="Pfam" id="PF03951">
    <property type="entry name" value="Gln-synt_N"/>
    <property type="match status" value="1"/>
</dbReference>
<dbReference type="FunFam" id="3.30.590.10:FF:000011">
    <property type="entry name" value="Glutamine synthetase"/>
    <property type="match status" value="1"/>
</dbReference>
<gene>
    <name evidence="16" type="ORF">J3U87_09065</name>
</gene>
<dbReference type="SUPFAM" id="SSF54368">
    <property type="entry name" value="Glutamine synthetase, N-terminal domain"/>
    <property type="match status" value="1"/>
</dbReference>
<dbReference type="InterPro" id="IPR008146">
    <property type="entry name" value="Gln_synth_cat_dom"/>
</dbReference>
<evidence type="ECO:0000256" key="6">
    <source>
        <dbReference type="ARBA" id="ARBA00022598"/>
    </source>
</evidence>
<evidence type="ECO:0000256" key="2">
    <source>
        <dbReference type="ARBA" id="ARBA00004496"/>
    </source>
</evidence>
<evidence type="ECO:0000313" key="16">
    <source>
        <dbReference type="EMBL" id="QTD52611.1"/>
    </source>
</evidence>
<comment type="similarity">
    <text evidence="3 11 12">Belongs to the glutamine synthetase family.</text>
</comment>
<keyword evidence="8 13" id="KW-0067">ATP-binding</keyword>
<organism evidence="16 17">
    <name type="scientific">Sulfidibacter corallicola</name>
    <dbReference type="NCBI Taxonomy" id="2818388"/>
    <lineage>
        <taxon>Bacteria</taxon>
        <taxon>Pseudomonadati</taxon>
        <taxon>Acidobacteriota</taxon>
        <taxon>Holophagae</taxon>
        <taxon>Acanthopleuribacterales</taxon>
        <taxon>Acanthopleuribacteraceae</taxon>
        <taxon>Sulfidibacter</taxon>
    </lineage>
</organism>
<dbReference type="KEGG" id="scor:J3U87_09065"/>
<comment type="subunit">
    <text evidence="9">Homooctamer and homotetramer.</text>
</comment>
<evidence type="ECO:0000256" key="3">
    <source>
        <dbReference type="ARBA" id="ARBA00009897"/>
    </source>
</evidence>
<dbReference type="InterPro" id="IPR014746">
    <property type="entry name" value="Gln_synth/guanido_kin_cat_dom"/>
</dbReference>
<sequence>MTNLKLAEYIWLDGAKPVRGLRSKAKVLNLPAADIITLDNFPQWSFDGSSTAQSEGISSDLYLEPVNFVKDPIRGEGNYLVLCEVLNADGTPHSSNSRASLRKVLDQGGAEYEAWAGFEQEYTLFLEGRPLGWPQAGFPGPQGPYYCGVGPDSVSGRELVEKHTQLCIDAGISIYGINAEVMPGQWEFQIGYRGLEDEDASLLNMADHLWLARWLLYRVGEDFGIQPSLDVKPVAGDWNGAGCHTNFSTRAMREAGGIEAIREAVALLGNKHNDHISVYGHGLERRLTGEHETCHINEFRSGTCDRGASIRIPLHVQAKGHGYFEDRRPGANCDPYLVAARILSTVTQLDQIDFSDWTLDAILSAGG</sequence>
<dbReference type="AlphaFoldDB" id="A0A8A4TU36"/>
<evidence type="ECO:0000256" key="1">
    <source>
        <dbReference type="ARBA" id="ARBA00003117"/>
    </source>
</evidence>
<dbReference type="RefSeq" id="WP_237382715.1">
    <property type="nucleotide sequence ID" value="NZ_CP071793.1"/>
</dbReference>
<evidence type="ECO:0000256" key="4">
    <source>
        <dbReference type="ARBA" id="ARBA00012937"/>
    </source>
</evidence>
<evidence type="ECO:0000259" key="15">
    <source>
        <dbReference type="PROSITE" id="PS51987"/>
    </source>
</evidence>
<dbReference type="SUPFAM" id="SSF55931">
    <property type="entry name" value="Glutamine synthetase/guanido kinase"/>
    <property type="match status" value="1"/>
</dbReference>
<dbReference type="PROSITE" id="PS00181">
    <property type="entry name" value="GLNA_ATP"/>
    <property type="match status" value="1"/>
</dbReference>
<dbReference type="PROSITE" id="PS51987">
    <property type="entry name" value="GS_CATALYTIC"/>
    <property type="match status" value="1"/>
</dbReference>
<protein>
    <recommendedName>
        <fullName evidence="4 13">Glutamine synthetase</fullName>
        <ecNumber evidence="4 13">6.3.1.2</ecNumber>
    </recommendedName>
</protein>
<evidence type="ECO:0000256" key="12">
    <source>
        <dbReference type="RuleBase" id="RU000384"/>
    </source>
</evidence>
<dbReference type="InterPro" id="IPR050292">
    <property type="entry name" value="Glutamine_Synthetase"/>
</dbReference>
<accession>A0A8A4TU36</accession>
<reference evidence="16" key="1">
    <citation type="submission" date="2021-03" db="EMBL/GenBank/DDBJ databases">
        <title>Acanthopleuribacteraceae sp. M133.</title>
        <authorList>
            <person name="Wang G."/>
        </authorList>
    </citation>
    <scope>NUCLEOTIDE SEQUENCE</scope>
    <source>
        <strain evidence="16">M133</strain>
    </source>
</reference>
<dbReference type="EMBL" id="CP071793">
    <property type="protein sequence ID" value="QTD52611.1"/>
    <property type="molecule type" value="Genomic_DNA"/>
</dbReference>
<evidence type="ECO:0000256" key="7">
    <source>
        <dbReference type="ARBA" id="ARBA00022741"/>
    </source>
</evidence>
<dbReference type="PANTHER" id="PTHR20852:SF57">
    <property type="entry name" value="GLUTAMINE SYNTHETASE 2 CYTOPLASMIC"/>
    <property type="match status" value="1"/>
</dbReference>
<name>A0A8A4TU36_SULCO</name>
<comment type="function">
    <text evidence="1">Catalyzes the ATP-dependent biosynthesis of glutamine from glutamate and ammonia.</text>
</comment>
<keyword evidence="6 13" id="KW-0436">Ligase</keyword>